<organism evidence="26 27">
    <name type="scientific">Eleutherodactylus coqui</name>
    <name type="common">Puerto Rican coqui</name>
    <dbReference type="NCBI Taxonomy" id="57060"/>
    <lineage>
        <taxon>Eukaryota</taxon>
        <taxon>Metazoa</taxon>
        <taxon>Chordata</taxon>
        <taxon>Craniata</taxon>
        <taxon>Vertebrata</taxon>
        <taxon>Euteleostomi</taxon>
        <taxon>Amphibia</taxon>
        <taxon>Batrachia</taxon>
        <taxon>Anura</taxon>
        <taxon>Neobatrachia</taxon>
        <taxon>Hyloidea</taxon>
        <taxon>Eleutherodactylidae</taxon>
        <taxon>Eleutherodactylinae</taxon>
        <taxon>Eleutherodactylus</taxon>
        <taxon>Eleutherodactylus</taxon>
    </lineage>
</organism>
<evidence type="ECO:0000256" key="16">
    <source>
        <dbReference type="ARBA" id="ARBA00023136"/>
    </source>
</evidence>
<keyword evidence="16 24" id="KW-0472">Membrane</keyword>
<evidence type="ECO:0000256" key="17">
    <source>
        <dbReference type="ARBA" id="ARBA00023157"/>
    </source>
</evidence>
<keyword evidence="13" id="KW-0130">Cell adhesion</keyword>
<dbReference type="GO" id="GO:0008083">
    <property type="term" value="F:growth factor activity"/>
    <property type="evidence" value="ECO:0007669"/>
    <property type="project" value="UniProtKB-KW"/>
</dbReference>
<keyword evidence="17" id="KW-1015">Disulfide bond</keyword>
<dbReference type="GO" id="GO:0008284">
    <property type="term" value="P:positive regulation of cell population proliferation"/>
    <property type="evidence" value="ECO:0007669"/>
    <property type="project" value="TreeGrafter"/>
</dbReference>
<dbReference type="AlphaFoldDB" id="A0A8J6FP23"/>
<feature type="transmembrane region" description="Helical" evidence="24">
    <location>
        <begin position="198"/>
        <end position="220"/>
    </location>
</feature>
<name>A0A8J6FP23_ELECQ</name>
<evidence type="ECO:0000256" key="21">
    <source>
        <dbReference type="ARBA" id="ARBA00030364"/>
    </source>
</evidence>
<keyword evidence="14 24" id="KW-1133">Transmembrane helix</keyword>
<dbReference type="GO" id="GO:0005173">
    <property type="term" value="F:stem cell factor receptor binding"/>
    <property type="evidence" value="ECO:0007669"/>
    <property type="project" value="InterPro"/>
</dbReference>
<evidence type="ECO:0000256" key="25">
    <source>
        <dbReference type="SAM" id="SignalP"/>
    </source>
</evidence>
<keyword evidence="8" id="KW-1003">Cell membrane</keyword>
<evidence type="ECO:0000256" key="23">
    <source>
        <dbReference type="ARBA" id="ARBA00033123"/>
    </source>
</evidence>
<dbReference type="GO" id="GO:0005886">
    <property type="term" value="C:plasma membrane"/>
    <property type="evidence" value="ECO:0007669"/>
    <property type="project" value="UniProtKB-SubCell"/>
</dbReference>
<keyword evidence="20" id="KW-0966">Cell projection</keyword>
<keyword evidence="9" id="KW-0963">Cytoplasm</keyword>
<evidence type="ECO:0000256" key="20">
    <source>
        <dbReference type="ARBA" id="ARBA00023273"/>
    </source>
</evidence>
<keyword evidence="15" id="KW-0339">Growth factor</keyword>
<dbReference type="Gene3D" id="1.20.1250.10">
    <property type="match status" value="1"/>
</dbReference>
<dbReference type="OrthoDB" id="8445223at2759"/>
<dbReference type="InterPro" id="IPR009079">
    <property type="entry name" value="4_helix_cytokine-like_core"/>
</dbReference>
<evidence type="ECO:0000256" key="9">
    <source>
        <dbReference type="ARBA" id="ARBA00022490"/>
    </source>
</evidence>
<keyword evidence="12 25" id="KW-0732">Signal</keyword>
<dbReference type="GO" id="GO:0030175">
    <property type="term" value="C:filopodium"/>
    <property type="evidence" value="ECO:0007669"/>
    <property type="project" value="UniProtKB-SubCell"/>
</dbReference>
<comment type="caution">
    <text evidence="26">The sequence shown here is derived from an EMBL/GenBank/DDBJ whole genome shotgun (WGS) entry which is preliminary data.</text>
</comment>
<dbReference type="Pfam" id="PF02404">
    <property type="entry name" value="SCF"/>
    <property type="match status" value="1"/>
</dbReference>
<dbReference type="InterPro" id="IPR003452">
    <property type="entry name" value="SCF"/>
</dbReference>
<keyword evidence="10" id="KW-0964">Secreted</keyword>
<feature type="chain" id="PRO_5035186240" description="Kit ligand" evidence="25">
    <location>
        <begin position="23"/>
        <end position="258"/>
    </location>
</feature>
<evidence type="ECO:0000256" key="3">
    <source>
        <dbReference type="ARBA" id="ARBA00004486"/>
    </source>
</evidence>
<dbReference type="GO" id="GO:0005856">
    <property type="term" value="C:cytoskeleton"/>
    <property type="evidence" value="ECO:0007669"/>
    <property type="project" value="UniProtKB-SubCell"/>
</dbReference>
<dbReference type="SUPFAM" id="SSF47266">
    <property type="entry name" value="4-helical cytokines"/>
    <property type="match status" value="1"/>
</dbReference>
<dbReference type="PANTHER" id="PTHR11574:SF0">
    <property type="entry name" value="KIT LIGAND"/>
    <property type="match status" value="1"/>
</dbReference>
<keyword evidence="27" id="KW-1185">Reference proteome</keyword>
<proteinExistence type="inferred from homology"/>
<evidence type="ECO:0000313" key="27">
    <source>
        <dbReference type="Proteomes" id="UP000770717"/>
    </source>
</evidence>
<dbReference type="PANTHER" id="PTHR11574">
    <property type="entry name" value="KIT LIGAND"/>
    <property type="match status" value="1"/>
</dbReference>
<evidence type="ECO:0000256" key="4">
    <source>
        <dbReference type="ARBA" id="ARBA00004510"/>
    </source>
</evidence>
<evidence type="ECO:0000256" key="12">
    <source>
        <dbReference type="ARBA" id="ARBA00022729"/>
    </source>
</evidence>
<protein>
    <recommendedName>
        <fullName evidence="7">Kit ligand</fullName>
    </recommendedName>
    <alternativeName>
        <fullName evidence="21">Mast cell growth factor</fullName>
    </alternativeName>
    <alternativeName>
        <fullName evidence="23">Stem cell factor</fullName>
    </alternativeName>
    <alternativeName>
        <fullName evidence="22">c-Kit ligand</fullName>
    </alternativeName>
</protein>
<evidence type="ECO:0000256" key="15">
    <source>
        <dbReference type="ARBA" id="ARBA00023030"/>
    </source>
</evidence>
<dbReference type="EMBL" id="WNTK01000002">
    <property type="protein sequence ID" value="KAG9490435.1"/>
    <property type="molecule type" value="Genomic_DNA"/>
</dbReference>
<dbReference type="Proteomes" id="UP000770717">
    <property type="component" value="Unassembled WGS sequence"/>
</dbReference>
<evidence type="ECO:0000256" key="13">
    <source>
        <dbReference type="ARBA" id="ARBA00022889"/>
    </source>
</evidence>
<keyword evidence="18" id="KW-0325">Glycoprotein</keyword>
<evidence type="ECO:0000256" key="11">
    <source>
        <dbReference type="ARBA" id="ARBA00022692"/>
    </source>
</evidence>
<evidence type="ECO:0000256" key="6">
    <source>
        <dbReference type="ARBA" id="ARBA00010419"/>
    </source>
</evidence>
<reference evidence="26" key="1">
    <citation type="thesis" date="2020" institute="ProQuest LLC" country="789 East Eisenhower Parkway, Ann Arbor, MI, USA">
        <title>Comparative Genomics and Chromosome Evolution.</title>
        <authorList>
            <person name="Mudd A.B."/>
        </authorList>
    </citation>
    <scope>NUCLEOTIDE SEQUENCE</scope>
    <source>
        <strain evidence="26">HN-11 Male</strain>
        <tissue evidence="26">Kidney and liver</tissue>
    </source>
</reference>
<sequence>MKKTKTWIITCIYLQLFFVCFGSPCTNPLTDAVNDIEKLVGNLPSDYIMHLKRVPEEDHLAKHCWLYVMVYELSDRLENLVNKFSITSQNYQILGNLSLIFREIRNCVKIQEQVDFVEGYLDHISEEEFVPREFFNSVTSTFGVFKDINNTKFNTTCMLSTSDPVYVTSRNTHYASSHLRNGTTIVTGPGEKKLLLQWPSIASIALTCTVVGFFFGVLCWKVKHKRGHAQTEIPEFNIDQREASENILQQTAREVSVI</sequence>
<evidence type="ECO:0000256" key="2">
    <source>
        <dbReference type="ARBA" id="ARBA00004251"/>
    </source>
</evidence>
<evidence type="ECO:0000256" key="14">
    <source>
        <dbReference type="ARBA" id="ARBA00022989"/>
    </source>
</evidence>
<dbReference type="GO" id="GO:0007155">
    <property type="term" value="P:cell adhesion"/>
    <property type="evidence" value="ECO:0007669"/>
    <property type="project" value="UniProtKB-KW"/>
</dbReference>
<feature type="signal peptide" evidence="25">
    <location>
        <begin position="1"/>
        <end position="22"/>
    </location>
</feature>
<evidence type="ECO:0000256" key="10">
    <source>
        <dbReference type="ARBA" id="ARBA00022525"/>
    </source>
</evidence>
<keyword evidence="19" id="KW-0206">Cytoskeleton</keyword>
<accession>A0A8J6FP23</accession>
<evidence type="ECO:0000256" key="18">
    <source>
        <dbReference type="ARBA" id="ARBA00023180"/>
    </source>
</evidence>
<evidence type="ECO:0000256" key="22">
    <source>
        <dbReference type="ARBA" id="ARBA00032898"/>
    </source>
</evidence>
<comment type="subcellular location">
    <subcellularLocation>
        <location evidence="2">Cell membrane</location>
        <topology evidence="2">Single-pass type I membrane protein</topology>
    </subcellularLocation>
    <subcellularLocation>
        <location evidence="3">Cell projection</location>
        <location evidence="3">Filopodium</location>
    </subcellularLocation>
    <subcellularLocation>
        <location evidence="4">Cell projection</location>
        <location evidence="4">Lamellipodium</location>
    </subcellularLocation>
    <subcellularLocation>
        <location evidence="1">Cytoplasm</location>
        <location evidence="1">Cytoskeleton</location>
    </subcellularLocation>
    <subcellularLocation>
        <location evidence="5">Secreted</location>
    </subcellularLocation>
</comment>
<evidence type="ECO:0000256" key="7">
    <source>
        <dbReference type="ARBA" id="ARBA00017304"/>
    </source>
</evidence>
<evidence type="ECO:0000313" key="26">
    <source>
        <dbReference type="EMBL" id="KAG9490435.1"/>
    </source>
</evidence>
<comment type="similarity">
    <text evidence="6">Belongs to the SCF family.</text>
</comment>
<dbReference type="GO" id="GO:0030027">
    <property type="term" value="C:lamellipodium"/>
    <property type="evidence" value="ECO:0007669"/>
    <property type="project" value="UniProtKB-SubCell"/>
</dbReference>
<evidence type="ECO:0000256" key="24">
    <source>
        <dbReference type="SAM" id="Phobius"/>
    </source>
</evidence>
<evidence type="ECO:0000256" key="5">
    <source>
        <dbReference type="ARBA" id="ARBA00004613"/>
    </source>
</evidence>
<gene>
    <name evidence="26" type="ORF">GDO78_006006</name>
</gene>
<evidence type="ECO:0000256" key="8">
    <source>
        <dbReference type="ARBA" id="ARBA00022475"/>
    </source>
</evidence>
<keyword evidence="11 24" id="KW-0812">Transmembrane</keyword>
<dbReference type="GO" id="GO:0005576">
    <property type="term" value="C:extracellular region"/>
    <property type="evidence" value="ECO:0007669"/>
    <property type="project" value="UniProtKB-SubCell"/>
</dbReference>
<evidence type="ECO:0000256" key="19">
    <source>
        <dbReference type="ARBA" id="ARBA00023212"/>
    </source>
</evidence>
<dbReference type="GO" id="GO:0005125">
    <property type="term" value="F:cytokine activity"/>
    <property type="evidence" value="ECO:0007669"/>
    <property type="project" value="TreeGrafter"/>
</dbReference>
<evidence type="ECO:0000256" key="1">
    <source>
        <dbReference type="ARBA" id="ARBA00004245"/>
    </source>
</evidence>